<keyword evidence="10 12" id="KW-0739">Sodium transport</keyword>
<dbReference type="Gene3D" id="1.10.287.770">
    <property type="entry name" value="YojJ-like"/>
    <property type="match status" value="1"/>
</dbReference>
<evidence type="ECO:0000256" key="2">
    <source>
        <dbReference type="ARBA" id="ARBA00022448"/>
    </source>
</evidence>
<organism evidence="14 15">
    <name type="scientific">Holothuria leucospilota</name>
    <name type="common">Black long sea cucumber</name>
    <name type="synonym">Mertensiothuria leucospilota</name>
    <dbReference type="NCBI Taxonomy" id="206669"/>
    <lineage>
        <taxon>Eukaryota</taxon>
        <taxon>Metazoa</taxon>
        <taxon>Echinodermata</taxon>
        <taxon>Eleutherozoa</taxon>
        <taxon>Echinozoa</taxon>
        <taxon>Holothuroidea</taxon>
        <taxon>Aspidochirotacea</taxon>
        <taxon>Aspidochirotida</taxon>
        <taxon>Holothuriidae</taxon>
        <taxon>Holothuria</taxon>
    </lineage>
</organism>
<keyword evidence="5 13" id="KW-1133">Transmembrane helix</keyword>
<evidence type="ECO:0000256" key="5">
    <source>
        <dbReference type="ARBA" id="ARBA00022989"/>
    </source>
</evidence>
<evidence type="ECO:0000313" key="15">
    <source>
        <dbReference type="Proteomes" id="UP001152320"/>
    </source>
</evidence>
<dbReference type="InterPro" id="IPR001873">
    <property type="entry name" value="ENaC"/>
</dbReference>
<gene>
    <name evidence="14" type="ORF">HOLleu_28520</name>
</gene>
<dbReference type="AlphaFoldDB" id="A0A9Q1BM60"/>
<dbReference type="GO" id="GO:0015280">
    <property type="term" value="F:ligand-gated sodium channel activity"/>
    <property type="evidence" value="ECO:0007669"/>
    <property type="project" value="TreeGrafter"/>
</dbReference>
<dbReference type="Gene3D" id="2.60.470.10">
    <property type="entry name" value="Acid-sensing ion channels like domains"/>
    <property type="match status" value="1"/>
</dbReference>
<evidence type="ECO:0000313" key="14">
    <source>
        <dbReference type="EMBL" id="KAJ8029185.1"/>
    </source>
</evidence>
<evidence type="ECO:0000256" key="7">
    <source>
        <dbReference type="ARBA" id="ARBA00023065"/>
    </source>
</evidence>
<dbReference type="EMBL" id="JAIZAY010000014">
    <property type="protein sequence ID" value="KAJ8029185.1"/>
    <property type="molecule type" value="Genomic_DNA"/>
</dbReference>
<sequence length="642" mass="72950">MAPTKNVSIEDEGSVFFLIGSLMENTGAHGIPNIKRAGSPFRRIMWALLFLFGLTMFAVQSSQLISTYMRHEVNVNYEIAYESKVEFPAVTICNMNPIKSTYLLENEELFELFFGSTENNSTSNQTTDQSESWWQQPQTTARAASMTSSSISSSGRYQNWDELDYAEEESEYHQLLLARDIIAHMPYDDRRESGHELEDMLLSCSFRGFPCSPQFKFKLSETLRPAEPWESGPGKTPGFPRKFRHTILENSQGDNVPLENSIQGNSKFPGQESCLTGLTLEMYIEQTEYVGEIQSAAGIRVTVHPHNMMPFPEDNGVSVSPGQQTALGLKRVKVRHIPDPYSNCTGPNGVKKWNVFRRKFPHISYDKQLSEFSQILCKLPKFSRPPRTNLTSVLSISSDNNSRRSTATEVESLIPIPRCVKKAVCINTLCICAIVRIPAIDTTYQTAKYVGPTAIGKTCASVVLKISMSTVTCREIVIAPNRARIVGQLFYDAKRPQRHTSYETTVSASLWPNDHYKRTVIEGIAIVPGLWDLYEENPDEFIEKNVLKLTVFFNELNFDNIYDSEKYLWYDLLSDLGGQFGLWIGVSVLTVFEFIELIYDIFIVFMYKLRDMSIQRRKPKNHTVTELKSHTPVFAFDNKITP</sequence>
<dbReference type="PRINTS" id="PR01078">
    <property type="entry name" value="AMINACHANNEL"/>
</dbReference>
<evidence type="ECO:0000256" key="6">
    <source>
        <dbReference type="ARBA" id="ARBA00023053"/>
    </source>
</evidence>
<reference evidence="14" key="1">
    <citation type="submission" date="2021-10" db="EMBL/GenBank/DDBJ databases">
        <title>Tropical sea cucumber genome reveals ecological adaptation and Cuvierian tubules defense mechanism.</title>
        <authorList>
            <person name="Chen T."/>
        </authorList>
    </citation>
    <scope>NUCLEOTIDE SEQUENCE</scope>
    <source>
        <strain evidence="14">Nanhai2018</strain>
        <tissue evidence="14">Muscle</tissue>
    </source>
</reference>
<protein>
    <submittedName>
        <fullName evidence="14">FMRFamide-activated amiloride-sensitive sodium channel</fullName>
    </submittedName>
</protein>
<evidence type="ECO:0000256" key="8">
    <source>
        <dbReference type="ARBA" id="ARBA00023136"/>
    </source>
</evidence>
<keyword evidence="4 12" id="KW-0812">Transmembrane</keyword>
<dbReference type="Pfam" id="PF00858">
    <property type="entry name" value="ASC"/>
    <property type="match status" value="2"/>
</dbReference>
<keyword evidence="3 12" id="KW-0894">Sodium channel</keyword>
<dbReference type="FunFam" id="1.10.287.770:FF:000001">
    <property type="entry name" value="Acid-sensing ion channel subunit 1"/>
    <property type="match status" value="1"/>
</dbReference>
<evidence type="ECO:0000256" key="13">
    <source>
        <dbReference type="SAM" id="Phobius"/>
    </source>
</evidence>
<dbReference type="OrthoDB" id="10051479at2759"/>
<evidence type="ECO:0000256" key="11">
    <source>
        <dbReference type="ARBA" id="ARBA00023303"/>
    </source>
</evidence>
<keyword evidence="8 13" id="KW-0472">Membrane</keyword>
<keyword evidence="7 12" id="KW-0406">Ion transport</keyword>
<evidence type="ECO:0000256" key="3">
    <source>
        <dbReference type="ARBA" id="ARBA00022461"/>
    </source>
</evidence>
<feature type="transmembrane region" description="Helical" evidence="13">
    <location>
        <begin position="44"/>
        <end position="65"/>
    </location>
</feature>
<feature type="transmembrane region" description="Helical" evidence="13">
    <location>
        <begin position="580"/>
        <end position="607"/>
    </location>
</feature>
<comment type="similarity">
    <text evidence="12">Belongs to the amiloride-sensitive sodium channel (TC 1.A.6) family.</text>
</comment>
<keyword evidence="15" id="KW-1185">Reference proteome</keyword>
<evidence type="ECO:0000256" key="9">
    <source>
        <dbReference type="ARBA" id="ARBA00023180"/>
    </source>
</evidence>
<evidence type="ECO:0000256" key="1">
    <source>
        <dbReference type="ARBA" id="ARBA00004141"/>
    </source>
</evidence>
<dbReference type="PANTHER" id="PTHR11690">
    <property type="entry name" value="AMILORIDE-SENSITIVE SODIUM CHANNEL-RELATED"/>
    <property type="match status" value="1"/>
</dbReference>
<dbReference type="PANTHER" id="PTHR11690:SF248">
    <property type="entry name" value="PICKPOCKET 17, ISOFORM A"/>
    <property type="match status" value="1"/>
</dbReference>
<evidence type="ECO:0000256" key="12">
    <source>
        <dbReference type="RuleBase" id="RU000679"/>
    </source>
</evidence>
<evidence type="ECO:0000256" key="10">
    <source>
        <dbReference type="ARBA" id="ARBA00023201"/>
    </source>
</evidence>
<keyword evidence="11 12" id="KW-0407">Ion channel</keyword>
<dbReference type="GO" id="GO:0005886">
    <property type="term" value="C:plasma membrane"/>
    <property type="evidence" value="ECO:0007669"/>
    <property type="project" value="TreeGrafter"/>
</dbReference>
<comment type="subcellular location">
    <subcellularLocation>
        <location evidence="1">Membrane</location>
        <topology evidence="1">Multi-pass membrane protein</topology>
    </subcellularLocation>
</comment>
<name>A0A9Q1BM60_HOLLE</name>
<comment type="caution">
    <text evidence="14">The sequence shown here is derived from an EMBL/GenBank/DDBJ whole genome shotgun (WGS) entry which is preliminary data.</text>
</comment>
<proteinExistence type="inferred from homology"/>
<keyword evidence="6" id="KW-0915">Sodium</keyword>
<keyword evidence="9" id="KW-0325">Glycoprotein</keyword>
<keyword evidence="2 12" id="KW-0813">Transport</keyword>
<evidence type="ECO:0000256" key="4">
    <source>
        <dbReference type="ARBA" id="ARBA00022692"/>
    </source>
</evidence>
<dbReference type="Proteomes" id="UP001152320">
    <property type="component" value="Chromosome 14"/>
</dbReference>
<accession>A0A9Q1BM60</accession>